<dbReference type="InterPro" id="IPR012338">
    <property type="entry name" value="Beta-lactam/transpept-like"/>
</dbReference>
<dbReference type="Gene3D" id="3.40.710.10">
    <property type="entry name" value="DD-peptidase/beta-lactamase superfamily"/>
    <property type="match status" value="1"/>
</dbReference>
<dbReference type="GO" id="GO:0009002">
    <property type="term" value="F:serine-type D-Ala-D-Ala carboxypeptidase activity"/>
    <property type="evidence" value="ECO:0007669"/>
    <property type="project" value="InterPro"/>
</dbReference>
<dbReference type="PANTHER" id="PTHR34183">
    <property type="entry name" value="ENDOLYTIC PEPTIDOGLYCAN TRANSGLYCOSYLASE RLPA"/>
    <property type="match status" value="1"/>
</dbReference>
<dbReference type="SUPFAM" id="SSF56601">
    <property type="entry name" value="beta-lactamase/transpeptidase-like"/>
    <property type="match status" value="1"/>
</dbReference>
<dbReference type="InterPro" id="IPR001967">
    <property type="entry name" value="Peptidase_S11_N"/>
</dbReference>
<dbReference type="AlphaFoldDB" id="A0A2M6WTZ4"/>
<organism evidence="3 4">
    <name type="scientific">Candidatus Falkowbacteria bacterium CG10_big_fil_rev_8_21_14_0_10_37_14</name>
    <dbReference type="NCBI Taxonomy" id="1974561"/>
    <lineage>
        <taxon>Bacteria</taxon>
        <taxon>Candidatus Falkowiibacteriota</taxon>
    </lineage>
</organism>
<dbReference type="Gene3D" id="2.40.40.10">
    <property type="entry name" value="RlpA-like domain"/>
    <property type="match status" value="1"/>
</dbReference>
<dbReference type="PANTHER" id="PTHR34183:SF8">
    <property type="entry name" value="ENDOLYTIC PEPTIDOGLYCAN TRANSGLYCOSYLASE RLPA-RELATED"/>
    <property type="match status" value="1"/>
</dbReference>
<reference evidence="4" key="1">
    <citation type="submission" date="2017-09" db="EMBL/GenBank/DDBJ databases">
        <title>Depth-based differentiation of microbial function through sediment-hosted aquifers and enrichment of novel symbionts in the deep terrestrial subsurface.</title>
        <authorList>
            <person name="Probst A.J."/>
            <person name="Ladd B."/>
            <person name="Jarett J.K."/>
            <person name="Geller-Mcgrath D.E."/>
            <person name="Sieber C.M.K."/>
            <person name="Emerson J.B."/>
            <person name="Anantharaman K."/>
            <person name="Thomas B.C."/>
            <person name="Malmstrom R."/>
            <person name="Stieglmeier M."/>
            <person name="Klingl A."/>
            <person name="Woyke T."/>
            <person name="Ryan C.M."/>
            <person name="Banfield J.F."/>
        </authorList>
    </citation>
    <scope>NUCLEOTIDE SEQUENCE [LARGE SCALE GENOMIC DNA]</scope>
</reference>
<dbReference type="GO" id="GO:0006508">
    <property type="term" value="P:proteolysis"/>
    <property type="evidence" value="ECO:0007669"/>
    <property type="project" value="InterPro"/>
</dbReference>
<sequence>MKDFMKLYQRQIVAGVLLTTFWCVASGVEASGPTFSYTANIVNKSGNVVETLPSESIAPVIQPEYAPAIYSQTSVILPSFDGTKQWWQPLGWSSGEWRADLFGGSFSIIGRGEWSTPLGLNAVHYKTVDNLPWKLKLVSEIFDFDINAEGNKAMLDATIKYIPDNDYKQAYMYDETAKEWQALPSTDYPLEGVVRLVLKQFKGKIAVFSNPGILTVGRASWYAYKPGLFTASPDFPKGSKLRVTNLDNGKSIEVVVNDWGPERDKHPDRVVDLSKEAFAELAPISQGVMRVAVSPIEITPDRNGKVLGVKDDGLSDKPKITAKSAIILNERNGEVILSKNSEQILPIASLSKVMAMSVYLREQGDLNKKITYSDKDAKFNGLYVNLVDAAQISLKNGDQAKVKDFIYASVVASANNTVETLVRDSGLSREKFVEKMNLLAVEWGAKNTHFIEPTGLSSKNVSTAEDYAIITREAFKNDVLKQASVTPKYVFTVLNRKASKTLSNTNQLVLDQAQENLKLASLGINGSKTGFLNEAGYCLLTRVQNEAEQYTIITFGSPTRKSSFNEMMDLIKYANLKS</sequence>
<dbReference type="CDD" id="cd22268">
    <property type="entry name" value="DPBB_RlpA-like"/>
    <property type="match status" value="1"/>
</dbReference>
<feature type="domain" description="Peptidase S11 D-alanyl-D-alanine carboxypeptidase A N-terminal" evidence="1">
    <location>
        <begin position="316"/>
        <end position="556"/>
    </location>
</feature>
<protein>
    <recommendedName>
        <fullName evidence="5">Peptidase S11 D-alanyl-D-alanine carboxypeptidase A N-terminal domain-containing protein</fullName>
    </recommendedName>
</protein>
<evidence type="ECO:0000313" key="4">
    <source>
        <dbReference type="Proteomes" id="UP000228533"/>
    </source>
</evidence>
<proteinExistence type="predicted"/>
<evidence type="ECO:0000313" key="3">
    <source>
        <dbReference type="EMBL" id="PIT96262.1"/>
    </source>
</evidence>
<name>A0A2M6WTZ4_9BACT</name>
<dbReference type="InterPro" id="IPR009009">
    <property type="entry name" value="RlpA-like_DPBB"/>
</dbReference>
<dbReference type="SUPFAM" id="SSF50685">
    <property type="entry name" value="Barwin-like endoglucanases"/>
    <property type="match status" value="1"/>
</dbReference>
<evidence type="ECO:0008006" key="5">
    <source>
        <dbReference type="Google" id="ProtNLM"/>
    </source>
</evidence>
<dbReference type="Pfam" id="PF03330">
    <property type="entry name" value="DPBB_1"/>
    <property type="match status" value="1"/>
</dbReference>
<comment type="caution">
    <text evidence="3">The sequence shown here is derived from an EMBL/GenBank/DDBJ whole genome shotgun (WGS) entry which is preliminary data.</text>
</comment>
<dbReference type="Proteomes" id="UP000228533">
    <property type="component" value="Unassembled WGS sequence"/>
</dbReference>
<evidence type="ECO:0000259" key="1">
    <source>
        <dbReference type="Pfam" id="PF00768"/>
    </source>
</evidence>
<evidence type="ECO:0000259" key="2">
    <source>
        <dbReference type="Pfam" id="PF03330"/>
    </source>
</evidence>
<dbReference type="EMBL" id="PFAM01000008">
    <property type="protein sequence ID" value="PIT96262.1"/>
    <property type="molecule type" value="Genomic_DNA"/>
</dbReference>
<accession>A0A2M6WTZ4</accession>
<dbReference type="Pfam" id="PF00768">
    <property type="entry name" value="Peptidase_S11"/>
    <property type="match status" value="1"/>
</dbReference>
<feature type="domain" description="RlpA-like protein double-psi beta-barrel" evidence="2">
    <location>
        <begin position="223"/>
        <end position="292"/>
    </location>
</feature>
<dbReference type="InterPro" id="IPR036908">
    <property type="entry name" value="RlpA-like_sf"/>
</dbReference>
<gene>
    <name evidence="3" type="ORF">COT94_01045</name>
</gene>